<dbReference type="SUPFAM" id="SSF82895">
    <property type="entry name" value="TSP-1 type 1 repeat"/>
    <property type="match status" value="3"/>
</dbReference>
<dbReference type="PANTHER" id="PTHR22906">
    <property type="entry name" value="PROPERDIN"/>
    <property type="match status" value="1"/>
</dbReference>
<keyword evidence="6" id="KW-1185">Reference proteome</keyword>
<gene>
    <name evidence="5" type="ORF">TCAL_05093</name>
</gene>
<dbReference type="InterPro" id="IPR052065">
    <property type="entry name" value="Compl_asym_regulator"/>
</dbReference>
<evidence type="ECO:0000256" key="1">
    <source>
        <dbReference type="ARBA" id="ARBA00022737"/>
    </source>
</evidence>
<evidence type="ECO:0000256" key="2">
    <source>
        <dbReference type="ARBA" id="ARBA00023157"/>
    </source>
</evidence>
<dbReference type="SUPFAM" id="SSF55486">
    <property type="entry name" value="Metalloproteases ('zincins'), catalytic domain"/>
    <property type="match status" value="1"/>
</dbReference>
<dbReference type="InterPro" id="IPR000884">
    <property type="entry name" value="TSP1_rpt"/>
</dbReference>
<organism evidence="5 6">
    <name type="scientific">Tigriopus californicus</name>
    <name type="common">Marine copepod</name>
    <dbReference type="NCBI Taxonomy" id="6832"/>
    <lineage>
        <taxon>Eukaryota</taxon>
        <taxon>Metazoa</taxon>
        <taxon>Ecdysozoa</taxon>
        <taxon>Arthropoda</taxon>
        <taxon>Crustacea</taxon>
        <taxon>Multicrustacea</taxon>
        <taxon>Hexanauplia</taxon>
        <taxon>Copepoda</taxon>
        <taxon>Harpacticoida</taxon>
        <taxon>Harpacticidae</taxon>
        <taxon>Tigriopus</taxon>
    </lineage>
</organism>
<dbReference type="AlphaFoldDB" id="A0A553NTC7"/>
<dbReference type="PROSITE" id="PS50092">
    <property type="entry name" value="TSP1"/>
    <property type="match status" value="2"/>
</dbReference>
<dbReference type="PANTHER" id="PTHR22906:SF21">
    <property type="entry name" value="SEMA DOMAIN-CONTAINING PROTEIN"/>
    <property type="match status" value="1"/>
</dbReference>
<dbReference type="STRING" id="6832.A0A553NTC7"/>
<protein>
    <recommendedName>
        <fullName evidence="4">ShKT domain-containing protein</fullName>
    </recommendedName>
</protein>
<dbReference type="Gene3D" id="2.20.100.10">
    <property type="entry name" value="Thrombospondin type-1 (TSP1) repeat"/>
    <property type="match status" value="3"/>
</dbReference>
<dbReference type="Pfam" id="PF00090">
    <property type="entry name" value="TSP_1"/>
    <property type="match status" value="4"/>
</dbReference>
<name>A0A553NTC7_TIGCA</name>
<dbReference type="PROSITE" id="PS51670">
    <property type="entry name" value="SHKT"/>
    <property type="match status" value="2"/>
</dbReference>
<feature type="domain" description="ShKT" evidence="4">
    <location>
        <begin position="706"/>
        <end position="742"/>
    </location>
</feature>
<keyword evidence="1" id="KW-0677">Repeat</keyword>
<dbReference type="Pfam" id="PF01549">
    <property type="entry name" value="ShK"/>
    <property type="match status" value="2"/>
</dbReference>
<accession>A0A553NTC7</accession>
<dbReference type="Proteomes" id="UP000318571">
    <property type="component" value="Chromosome 1"/>
</dbReference>
<evidence type="ECO:0000259" key="4">
    <source>
        <dbReference type="PROSITE" id="PS51670"/>
    </source>
</evidence>
<keyword evidence="2 3" id="KW-1015">Disulfide bond</keyword>
<proteinExistence type="predicted"/>
<evidence type="ECO:0000256" key="3">
    <source>
        <dbReference type="PROSITE-ProRule" id="PRU01005"/>
    </source>
</evidence>
<comment type="caution">
    <text evidence="5">The sequence shown here is derived from an EMBL/GenBank/DDBJ whole genome shotgun (WGS) entry which is preliminary data.</text>
</comment>
<reference evidence="5 6" key="1">
    <citation type="journal article" date="2018" name="Nat. Ecol. Evol.">
        <title>Genomic signatures of mitonuclear coevolution across populations of Tigriopus californicus.</title>
        <authorList>
            <person name="Barreto F.S."/>
            <person name="Watson E.T."/>
            <person name="Lima T.G."/>
            <person name="Willett C.S."/>
            <person name="Edmands S."/>
            <person name="Li W."/>
            <person name="Burton R.S."/>
        </authorList>
    </citation>
    <scope>NUCLEOTIDE SEQUENCE [LARGE SCALE GENOMIC DNA]</scope>
    <source>
        <strain evidence="5 6">San Diego</strain>
    </source>
</reference>
<dbReference type="EMBL" id="VCGU01000010">
    <property type="protein sequence ID" value="TRY68686.1"/>
    <property type="molecule type" value="Genomic_DNA"/>
</dbReference>
<comment type="caution">
    <text evidence="3">Lacks conserved residue(s) required for the propagation of feature annotation.</text>
</comment>
<dbReference type="Gene3D" id="1.10.10.1870">
    <property type="entry name" value="ShTK domain-like"/>
    <property type="match status" value="1"/>
</dbReference>
<evidence type="ECO:0000313" key="6">
    <source>
        <dbReference type="Proteomes" id="UP000318571"/>
    </source>
</evidence>
<dbReference type="SMART" id="SM00209">
    <property type="entry name" value="TSP1"/>
    <property type="match status" value="4"/>
</dbReference>
<feature type="disulfide bond" evidence="3">
    <location>
        <begin position="444"/>
        <end position="478"/>
    </location>
</feature>
<dbReference type="InterPro" id="IPR003582">
    <property type="entry name" value="ShKT_dom"/>
</dbReference>
<dbReference type="InterPro" id="IPR036383">
    <property type="entry name" value="TSP1_rpt_sf"/>
</dbReference>
<feature type="domain" description="ShKT" evidence="4">
    <location>
        <begin position="444"/>
        <end position="478"/>
    </location>
</feature>
<sequence length="744" mass="82880">MTFPNGATLEKQSTAEGMEDTFIFKGPQDISSTIYIDSEGAISGTLHDSSGRVYKVQVCGADCHVWIELDTNKFQDGPLPQEHHISEASFQELALDRDTGLGSERVAMLVKKGSEDRTTIVNLSVKIYYTFEVEETTTNLEGFLQDVISETNLGYVNSQIPLRIFLHCTERYFHPEQTDAVSMLFDFRRYRATSKEVLGGADVAILIGLSFNSCGFAFSNNIVDPFAIVRKSCAQGYFSVGHEVAHIFGAQHNQEVTDRGYFPYGFGYLVGGNTDARTILSYSAPGHSRRINYYSNRNPEVTFNGQLVGNATRDNARVLLERRFLMEALGTESEPCVGGGHCSSTSTYESHLLSSDRWSLWSPWSQCNEGGQRVRVRKCNFPRPANGGQDCSEENYIEEKKPCECENIGPDDQCDKATSLCSDSQRLIPGYCRKSCELCGPKVCKNLRLDCDRLAEADFCYKSENLMAYWCPLSCGACLAGQWGEWENRSTCNPDSGIQFQDRNCQGSACPGSSTRKVDCPVNGAWSDWSESGSCNEMSGTRPLTRTCSDPSPKNGGVPCEGKTTRTEDCAVDGSWSAWESWGSCSNGERLTTRTCSSPSPLNGGNLCSGNRTKKEGCGTIVLNNWNSWSFWSECRNGEQMRRRSCNVASCEGPATELSRCHLENDENCFDIQTEEYCRDVLSRDNCENKNIAALCWKTCKSCSVCRDNWDQNNCNMFVSICRNTDYQHFMAFLCRRTCGFCSK</sequence>
<dbReference type="SMART" id="SM00254">
    <property type="entry name" value="ShKT"/>
    <property type="match status" value="3"/>
</dbReference>
<evidence type="ECO:0000313" key="5">
    <source>
        <dbReference type="EMBL" id="TRY68686.1"/>
    </source>
</evidence>